<evidence type="ECO:0000313" key="1">
    <source>
        <dbReference type="EMBL" id="PKA66021.1"/>
    </source>
</evidence>
<gene>
    <name evidence="1" type="ORF">AXF42_Ash010430</name>
</gene>
<keyword evidence="2" id="KW-1185">Reference proteome</keyword>
<dbReference type="OrthoDB" id="250802at2759"/>
<sequence length="82" mass="9328">MENHIAVKLVRLKQAMDEAELEATAYHTSLEKEYEKKVFEDTFLGAYILSIRRALTTPSLRVSIRVITLKVHLIVGLGHLHA</sequence>
<dbReference type="Proteomes" id="UP000236161">
    <property type="component" value="Unassembled WGS sequence"/>
</dbReference>
<evidence type="ECO:0000313" key="2">
    <source>
        <dbReference type="Proteomes" id="UP000236161"/>
    </source>
</evidence>
<proteinExistence type="predicted"/>
<accession>A0A2I0BE02</accession>
<reference evidence="1 2" key="1">
    <citation type="journal article" date="2017" name="Nature">
        <title>The Apostasia genome and the evolution of orchids.</title>
        <authorList>
            <person name="Zhang G.Q."/>
            <person name="Liu K.W."/>
            <person name="Li Z."/>
            <person name="Lohaus R."/>
            <person name="Hsiao Y.Y."/>
            <person name="Niu S.C."/>
            <person name="Wang J.Y."/>
            <person name="Lin Y.C."/>
            <person name="Xu Q."/>
            <person name="Chen L.J."/>
            <person name="Yoshida K."/>
            <person name="Fujiwara S."/>
            <person name="Wang Z.W."/>
            <person name="Zhang Y.Q."/>
            <person name="Mitsuda N."/>
            <person name="Wang M."/>
            <person name="Liu G.H."/>
            <person name="Pecoraro L."/>
            <person name="Huang H.X."/>
            <person name="Xiao X.J."/>
            <person name="Lin M."/>
            <person name="Wu X.Y."/>
            <person name="Wu W.L."/>
            <person name="Chen Y.Y."/>
            <person name="Chang S.B."/>
            <person name="Sakamoto S."/>
            <person name="Ohme-Takagi M."/>
            <person name="Yagi M."/>
            <person name="Zeng S.J."/>
            <person name="Shen C.Y."/>
            <person name="Yeh C.M."/>
            <person name="Luo Y.B."/>
            <person name="Tsai W.C."/>
            <person name="Van de Peer Y."/>
            <person name="Liu Z.J."/>
        </authorList>
    </citation>
    <scope>NUCLEOTIDE SEQUENCE [LARGE SCALE GENOMIC DNA]</scope>
    <source>
        <strain evidence="2">cv. Shenzhen</strain>
        <tissue evidence="1">Stem</tissue>
    </source>
</reference>
<dbReference type="EMBL" id="KZ451888">
    <property type="protein sequence ID" value="PKA66021.1"/>
    <property type="molecule type" value="Genomic_DNA"/>
</dbReference>
<name>A0A2I0BE02_9ASPA</name>
<protein>
    <submittedName>
        <fullName evidence="1">Uncharacterized protein</fullName>
    </submittedName>
</protein>
<organism evidence="1 2">
    <name type="scientific">Apostasia shenzhenica</name>
    <dbReference type="NCBI Taxonomy" id="1088818"/>
    <lineage>
        <taxon>Eukaryota</taxon>
        <taxon>Viridiplantae</taxon>
        <taxon>Streptophyta</taxon>
        <taxon>Embryophyta</taxon>
        <taxon>Tracheophyta</taxon>
        <taxon>Spermatophyta</taxon>
        <taxon>Magnoliopsida</taxon>
        <taxon>Liliopsida</taxon>
        <taxon>Asparagales</taxon>
        <taxon>Orchidaceae</taxon>
        <taxon>Apostasioideae</taxon>
        <taxon>Apostasia</taxon>
    </lineage>
</organism>
<dbReference type="AlphaFoldDB" id="A0A2I0BE02"/>